<evidence type="ECO:0000256" key="2">
    <source>
        <dbReference type="ARBA" id="ARBA00022737"/>
    </source>
</evidence>
<protein>
    <recommendedName>
        <fullName evidence="6">Pentatricopeptide repeat-containing protein</fullName>
    </recommendedName>
</protein>
<keyword evidence="2" id="KW-0677">Repeat</keyword>
<evidence type="ECO:0000313" key="4">
    <source>
        <dbReference type="EMBL" id="CAK9313036.1"/>
    </source>
</evidence>
<dbReference type="Proteomes" id="UP001642487">
    <property type="component" value="Chromosome 11"/>
</dbReference>
<accession>A0ABP0XY13</accession>
<reference evidence="4 5" key="1">
    <citation type="submission" date="2024-03" db="EMBL/GenBank/DDBJ databases">
        <authorList>
            <person name="Gkanogiannis A."/>
            <person name="Becerra Lopez-Lavalle L."/>
        </authorList>
    </citation>
    <scope>NUCLEOTIDE SEQUENCE [LARGE SCALE GENOMIC DNA]</scope>
</reference>
<sequence length="457" mass="51819">MIFLRANAQAKQSMTRWLRASEVAARTESVMTTSLRSGTGRIHFPLQAGRPRSLLTSPVDSLGTISAVSSKTLQNGSDDGNSNQEFMKLKLPRNSVTTVLQNGNCEAQRTSITKLRRVVKKLCKSKRFERALEVLMSMETRDNLRMTPAEHALRLELTIKVHGLLKAEDYFNQLPTITSKKASSLPLLHGYVKERNTEKAEAVMVKLRDLGLVVNHHLYNEMMKLYVATSQNEKVPLVIRDMKQNQIQRNVLSYNLWMNACNEVYGVGSVELVFEEMLTDKNVQVGWSTLSTLAKVYMQEGLVDKAFAALKDAEKKLSPCNRLGYFFLITLYASLKDKKGVFRVWRASKAVSGRPTCANYMCILLCLVKVGEIDEAEKVFKEWELNCRNYDTRVSNVLLGAYVRNGLLEKAESLHMRTLGRGGSPNYKTWEILMEGWVRSQHNVDGAINFLRKILLR</sequence>
<dbReference type="EMBL" id="OZ021745">
    <property type="protein sequence ID" value="CAK9313036.1"/>
    <property type="molecule type" value="Genomic_DNA"/>
</dbReference>
<dbReference type="InterPro" id="IPR011990">
    <property type="entry name" value="TPR-like_helical_dom_sf"/>
</dbReference>
<gene>
    <name evidence="4" type="ORF">CITCOLO1_LOCUS4746</name>
</gene>
<name>A0ABP0XY13_9ROSI</name>
<proteinExistence type="inferred from homology"/>
<dbReference type="PANTHER" id="PTHR45717">
    <property type="entry name" value="OS12G0527900 PROTEIN"/>
    <property type="match status" value="1"/>
</dbReference>
<dbReference type="Gene3D" id="1.25.40.10">
    <property type="entry name" value="Tetratricopeptide repeat domain"/>
    <property type="match status" value="2"/>
</dbReference>
<evidence type="ECO:0000313" key="5">
    <source>
        <dbReference type="Proteomes" id="UP001642487"/>
    </source>
</evidence>
<dbReference type="InterPro" id="IPR002885">
    <property type="entry name" value="PPR_rpt"/>
</dbReference>
<dbReference type="PANTHER" id="PTHR45717:SF13">
    <property type="entry name" value="OS02G0796400 PROTEIN"/>
    <property type="match status" value="1"/>
</dbReference>
<evidence type="ECO:0000256" key="3">
    <source>
        <dbReference type="PROSITE-ProRule" id="PRU00708"/>
    </source>
</evidence>
<organism evidence="4 5">
    <name type="scientific">Citrullus colocynthis</name>
    <name type="common">colocynth</name>
    <dbReference type="NCBI Taxonomy" id="252529"/>
    <lineage>
        <taxon>Eukaryota</taxon>
        <taxon>Viridiplantae</taxon>
        <taxon>Streptophyta</taxon>
        <taxon>Embryophyta</taxon>
        <taxon>Tracheophyta</taxon>
        <taxon>Spermatophyta</taxon>
        <taxon>Magnoliopsida</taxon>
        <taxon>eudicotyledons</taxon>
        <taxon>Gunneridae</taxon>
        <taxon>Pentapetalae</taxon>
        <taxon>rosids</taxon>
        <taxon>fabids</taxon>
        <taxon>Cucurbitales</taxon>
        <taxon>Cucurbitaceae</taxon>
        <taxon>Benincaseae</taxon>
        <taxon>Citrullus</taxon>
    </lineage>
</organism>
<comment type="similarity">
    <text evidence="1">Belongs to the PPR family. P subfamily.</text>
</comment>
<evidence type="ECO:0000256" key="1">
    <source>
        <dbReference type="ARBA" id="ARBA00007626"/>
    </source>
</evidence>
<keyword evidence="5" id="KW-1185">Reference proteome</keyword>
<feature type="repeat" description="PPR" evidence="3">
    <location>
        <begin position="391"/>
        <end position="425"/>
    </location>
</feature>
<dbReference type="Pfam" id="PF13812">
    <property type="entry name" value="PPR_3"/>
    <property type="match status" value="1"/>
</dbReference>
<dbReference type="PROSITE" id="PS51375">
    <property type="entry name" value="PPR"/>
    <property type="match status" value="1"/>
</dbReference>
<evidence type="ECO:0008006" key="6">
    <source>
        <dbReference type="Google" id="ProtNLM"/>
    </source>
</evidence>
<dbReference type="Pfam" id="PF01535">
    <property type="entry name" value="PPR"/>
    <property type="match status" value="3"/>
</dbReference>